<dbReference type="GO" id="GO:0008270">
    <property type="term" value="F:zinc ion binding"/>
    <property type="evidence" value="ECO:0007669"/>
    <property type="project" value="InterPro"/>
</dbReference>
<dbReference type="RefSeq" id="XP_022626529.1">
    <property type="nucleotide sequence ID" value="XM_022774431.1"/>
</dbReference>
<dbReference type="CDD" id="cd12148">
    <property type="entry name" value="fungal_TF_MHR"/>
    <property type="match status" value="1"/>
</dbReference>
<dbReference type="InterPro" id="IPR001138">
    <property type="entry name" value="Zn2Cys6_DnaBD"/>
</dbReference>
<dbReference type="SUPFAM" id="SSF57701">
    <property type="entry name" value="Zn2/Cys6 DNA-binding domain"/>
    <property type="match status" value="1"/>
</dbReference>
<dbReference type="Gene3D" id="4.10.240.10">
    <property type="entry name" value="Zn(2)-C6 fungal-type DNA-binding domain"/>
    <property type="match status" value="1"/>
</dbReference>
<dbReference type="OrthoDB" id="4097152at2759"/>
<keyword evidence="4" id="KW-1185">Reference proteome</keyword>
<dbReference type="SMART" id="SM00066">
    <property type="entry name" value="GAL4"/>
    <property type="match status" value="1"/>
</dbReference>
<dbReference type="EMBL" id="LN736360">
    <property type="protein sequence ID" value="CEP60284.1"/>
    <property type="molecule type" value="Genomic_DNA"/>
</dbReference>
<gene>
    <name evidence="3" type="ORF">LALA0_S01e07184g</name>
</gene>
<dbReference type="GeneID" id="34683661"/>
<dbReference type="PANTHER" id="PTHR47431">
    <property type="entry name" value="ZN(II)2CYS6 TRANSCRIPTION FACTOR (EUROFUNG)-RELATED"/>
    <property type="match status" value="1"/>
</dbReference>
<dbReference type="AlphaFoldDB" id="A0A0C7MSL9"/>
<protein>
    <submittedName>
        <fullName evidence="3">LALA0S01e07184g1_1</fullName>
    </submittedName>
</protein>
<dbReference type="GO" id="GO:0000981">
    <property type="term" value="F:DNA-binding transcription factor activity, RNA polymerase II-specific"/>
    <property type="evidence" value="ECO:0007669"/>
    <property type="project" value="InterPro"/>
</dbReference>
<evidence type="ECO:0000313" key="4">
    <source>
        <dbReference type="Proteomes" id="UP000054304"/>
    </source>
</evidence>
<dbReference type="PANTHER" id="PTHR47431:SF1">
    <property type="entry name" value="ZN(II)2CYS6 TRANSCRIPTION FACTOR (EUROFUNG)"/>
    <property type="match status" value="1"/>
</dbReference>
<sequence length="876" mass="97228">MSCSGRSPSDKKRKVARRACLACRAKKIKCDGEGSIPRSNTELGRNEKEVCTNCAIAGIECVFVESQRGGRRQPRKLIATNDSQSLLLSAGLLPPLPSSQPPPLSEYSSRLISSHRSTPINAHAFPPHYGISPRFLSGPPYLGLDTRTLPSHVGCPSSPSLNQSFSPLVPFRSLLNICQLDNNHEPNDNSVMSKSHEMRQNENLSSGFEGSEHSRSNSKSRCIVSTNDLGSTSPSSSNNLLPTYASAVNSENVQLSLESILAPLTSPQHQIPSEGTGRATSSSILKTHDTVFEPRFTNEFLQQYGFPPWNECINLINLFYDATHPQIPILPPKNQFIEEFSPSNNAALTHVLFLCASPYMQENRPMRISRYREKVTLHWHDLDLLPSIQTLLLMAFYSIKFADKRDLAEEYLNKAIKIVYFSTSAYGFVGRDLRELTQIAPFKVRRQKRILLVNLWKLYLMVQTGRLYYDDIGFCSDMTWSGAEDPAVGKLLRIESLPFPKLANAANEVLALEDAEYLKVIDEGVEGSSPMAHLYAAVSLSEQFVSHNNIESISMGVSSLEAAVNSALLSHPEGSGVLNFTTLEAKLVISASHIKRISASLPVLPQCCTSDINTDAFFETFLTECREMVDGNFLSRLKIPLSSLIDLFLVIQDCTILLRIANGSPMTDLCSNSQVSNLSNSNSTGHGGADEHCPNSSDPTRKVNVQQITSQQHSTKREPEFSRGYPNSSVASFQMKETWRHYPLLLRKIVRQIIPFQGLLLCFSKVSSLTIHCQRPSVLYASKELPLHPDYLSSTGSFKNKNMNSLRFGIEAGEFQGKGNLYSLLGSLCDSSHMWADFKLCLEYLQFDAAFLECNNTSNSRFEAMSKWAQTVLSSS</sequence>
<evidence type="ECO:0000256" key="1">
    <source>
        <dbReference type="SAM" id="MobiDB-lite"/>
    </source>
</evidence>
<dbReference type="Pfam" id="PF00172">
    <property type="entry name" value="Zn_clus"/>
    <property type="match status" value="1"/>
</dbReference>
<evidence type="ECO:0000259" key="2">
    <source>
        <dbReference type="PROSITE" id="PS50048"/>
    </source>
</evidence>
<dbReference type="CDD" id="cd00067">
    <property type="entry name" value="GAL4"/>
    <property type="match status" value="1"/>
</dbReference>
<dbReference type="PROSITE" id="PS50048">
    <property type="entry name" value="ZN2_CY6_FUNGAL_2"/>
    <property type="match status" value="1"/>
</dbReference>
<feature type="compositionally biased region" description="Polar residues" evidence="1">
    <location>
        <begin position="694"/>
        <end position="713"/>
    </location>
</feature>
<feature type="region of interest" description="Disordered" evidence="1">
    <location>
        <begin position="185"/>
        <end position="238"/>
    </location>
</feature>
<feature type="compositionally biased region" description="Low complexity" evidence="1">
    <location>
        <begin position="225"/>
        <end position="238"/>
    </location>
</feature>
<proteinExistence type="predicted"/>
<feature type="domain" description="Zn(2)-C6 fungal-type" evidence="2">
    <location>
        <begin position="19"/>
        <end position="63"/>
    </location>
</feature>
<dbReference type="InterPro" id="IPR036864">
    <property type="entry name" value="Zn2-C6_fun-type_DNA-bd_sf"/>
</dbReference>
<evidence type="ECO:0000313" key="3">
    <source>
        <dbReference type="EMBL" id="CEP60284.1"/>
    </source>
</evidence>
<feature type="region of interest" description="Disordered" evidence="1">
    <location>
        <begin position="680"/>
        <end position="725"/>
    </location>
</feature>
<name>A0A0C7MSL9_9SACH</name>
<reference evidence="3 4" key="1">
    <citation type="submission" date="2014-12" db="EMBL/GenBank/DDBJ databases">
        <authorList>
            <person name="Neuveglise Cecile"/>
        </authorList>
    </citation>
    <scope>NUCLEOTIDE SEQUENCE [LARGE SCALE GENOMIC DNA]</scope>
    <source>
        <strain evidence="3 4">CBS 12615</strain>
    </source>
</reference>
<accession>A0A0C7MSL9</accession>
<dbReference type="HOGENOM" id="CLU_328198_0_0_1"/>
<dbReference type="STRING" id="1245769.A0A0C7MSL9"/>
<organism evidence="3 4">
    <name type="scientific">Lachancea lanzarotensis</name>
    <dbReference type="NCBI Taxonomy" id="1245769"/>
    <lineage>
        <taxon>Eukaryota</taxon>
        <taxon>Fungi</taxon>
        <taxon>Dikarya</taxon>
        <taxon>Ascomycota</taxon>
        <taxon>Saccharomycotina</taxon>
        <taxon>Saccharomycetes</taxon>
        <taxon>Saccharomycetales</taxon>
        <taxon>Saccharomycetaceae</taxon>
        <taxon>Lachancea</taxon>
    </lineage>
</organism>
<dbReference type="Proteomes" id="UP000054304">
    <property type="component" value="Unassembled WGS sequence"/>
</dbReference>